<dbReference type="STRING" id="453582.SAMN05421580_101133"/>
<dbReference type="Proteomes" id="UP000186221">
    <property type="component" value="Unassembled WGS sequence"/>
</dbReference>
<keyword evidence="1" id="KW-0732">Signal</keyword>
<organism evidence="2 3">
    <name type="scientific">Rhodobacter aestuarii</name>
    <dbReference type="NCBI Taxonomy" id="453582"/>
    <lineage>
        <taxon>Bacteria</taxon>
        <taxon>Pseudomonadati</taxon>
        <taxon>Pseudomonadota</taxon>
        <taxon>Alphaproteobacteria</taxon>
        <taxon>Rhodobacterales</taxon>
        <taxon>Rhodobacter group</taxon>
        <taxon>Rhodobacter</taxon>
    </lineage>
</organism>
<proteinExistence type="predicted"/>
<evidence type="ECO:0000256" key="1">
    <source>
        <dbReference type="SAM" id="SignalP"/>
    </source>
</evidence>
<feature type="signal peptide" evidence="1">
    <location>
        <begin position="1"/>
        <end position="27"/>
    </location>
</feature>
<dbReference type="EMBL" id="FTOG01000001">
    <property type="protein sequence ID" value="SIS42075.1"/>
    <property type="molecule type" value="Genomic_DNA"/>
</dbReference>
<feature type="chain" id="PRO_5009942877" evidence="1">
    <location>
        <begin position="28"/>
        <end position="141"/>
    </location>
</feature>
<gene>
    <name evidence="2" type="ORF">SAMN05421580_101133</name>
</gene>
<dbReference type="AlphaFoldDB" id="A0A1N7IYA8"/>
<accession>A0A1N7IYA8</accession>
<sequence length="141" mass="14383">MALMTGSHVKALLLAAPFVFVASIASAGGSIPTTVTTTNNDPSLFLGMSWTFGSGGAPGTPGITLKALSTNKRDSGALTGGVTYNFDGTFGCDIGVAYNTSGATITSSYDICKRGFQMGLGATKSPTTTTTTSYMNTDQNR</sequence>
<keyword evidence="3" id="KW-1185">Reference proteome</keyword>
<reference evidence="3" key="1">
    <citation type="submission" date="2017-01" db="EMBL/GenBank/DDBJ databases">
        <authorList>
            <person name="Varghese N."/>
            <person name="Submissions S."/>
        </authorList>
    </citation>
    <scope>NUCLEOTIDE SEQUENCE [LARGE SCALE GENOMIC DNA]</scope>
    <source>
        <strain evidence="3">DSM 19945</strain>
    </source>
</reference>
<protein>
    <submittedName>
        <fullName evidence="2">Uncharacterized protein</fullName>
    </submittedName>
</protein>
<evidence type="ECO:0000313" key="3">
    <source>
        <dbReference type="Proteomes" id="UP000186221"/>
    </source>
</evidence>
<name>A0A1N7IYA8_9RHOB</name>
<evidence type="ECO:0000313" key="2">
    <source>
        <dbReference type="EMBL" id="SIS42075.1"/>
    </source>
</evidence>